<reference evidence="2" key="1">
    <citation type="journal article" date="2020" name="mSystems">
        <title>Genome- and Community-Level Interaction Insights into Carbon Utilization and Element Cycling Functions of Hydrothermarchaeota in Hydrothermal Sediment.</title>
        <authorList>
            <person name="Zhou Z."/>
            <person name="Liu Y."/>
            <person name="Xu W."/>
            <person name="Pan J."/>
            <person name="Luo Z.H."/>
            <person name="Li M."/>
        </authorList>
    </citation>
    <scope>NUCLEOTIDE SEQUENCE [LARGE SCALE GENOMIC DNA]</scope>
    <source>
        <strain evidence="1">SpSt-629</strain>
        <strain evidence="2">SpSt-688</strain>
    </source>
</reference>
<gene>
    <name evidence="1" type="ORF">ENT99_05175</name>
    <name evidence="2" type="ORF">ENU64_07245</name>
</gene>
<proteinExistence type="predicted"/>
<dbReference type="SUPFAM" id="SSF52980">
    <property type="entry name" value="Restriction endonuclease-like"/>
    <property type="match status" value="1"/>
</dbReference>
<dbReference type="EMBL" id="DTAU01000103">
    <property type="protein sequence ID" value="HFQ79079.1"/>
    <property type="molecule type" value="Genomic_DNA"/>
</dbReference>
<protein>
    <recommendedName>
        <fullName evidence="3">DUF3782 domain-containing protein</fullName>
    </recommendedName>
</protein>
<evidence type="ECO:0000313" key="1">
    <source>
        <dbReference type="EMBL" id="HFQ79079.1"/>
    </source>
</evidence>
<evidence type="ECO:0008006" key="3">
    <source>
        <dbReference type="Google" id="ProtNLM"/>
    </source>
</evidence>
<dbReference type="PANTHER" id="PTHR34314:SF6">
    <property type="entry name" value="DUF3782 DOMAIN-CONTAINING PROTEIN"/>
    <property type="match status" value="1"/>
</dbReference>
<sequence length="129" mass="14801">MKIDELSRRVSNLELVVGALTESTYARYVYEDLEKDLVHRNKRILKKIRNARIDETEIDLVIETDTLVYVVEIKVKPRHEDIGALLAKIDLVKKSLYPNKDVVGVIAGALIGREIELYAKEKNVAVYTY</sequence>
<dbReference type="InterPro" id="IPR011335">
    <property type="entry name" value="Restrct_endonuc-II-like"/>
</dbReference>
<dbReference type="AlphaFoldDB" id="A0A7J3N033"/>
<name>A0A7J3N033_9CREN</name>
<organism evidence="2">
    <name type="scientific">Ignisphaera aggregans</name>
    <dbReference type="NCBI Taxonomy" id="334771"/>
    <lineage>
        <taxon>Archaea</taxon>
        <taxon>Thermoproteota</taxon>
        <taxon>Thermoprotei</taxon>
        <taxon>Desulfurococcales</taxon>
        <taxon>Desulfurococcaceae</taxon>
        <taxon>Ignisphaera</taxon>
    </lineage>
</organism>
<comment type="caution">
    <text evidence="2">The sequence shown here is derived from an EMBL/GenBank/DDBJ whole genome shotgun (WGS) entry which is preliminary data.</text>
</comment>
<evidence type="ECO:0000313" key="2">
    <source>
        <dbReference type="EMBL" id="HGT99202.1"/>
    </source>
</evidence>
<dbReference type="EMBL" id="DTDH01000202">
    <property type="protein sequence ID" value="HGT99202.1"/>
    <property type="molecule type" value="Genomic_DNA"/>
</dbReference>
<accession>A0A7J3N033</accession>
<dbReference type="PANTHER" id="PTHR34314">
    <property type="entry name" value="CRENARCHAEAL PROTEIN, PUTATIVE-RELATED"/>
    <property type="match status" value="1"/>
</dbReference>